<accession>A0AAJ3YYC9</accession>
<protein>
    <submittedName>
        <fullName evidence="2">Uncharacterized protein</fullName>
    </submittedName>
</protein>
<evidence type="ECO:0000313" key="3">
    <source>
        <dbReference type="Proteomes" id="UP000288675"/>
    </source>
</evidence>
<name>A0AAJ3YYC9_9BACI</name>
<dbReference type="RefSeq" id="WP_046129521.1">
    <property type="nucleotide sequence ID" value="NZ_CP035232.1"/>
</dbReference>
<reference evidence="2 3" key="1">
    <citation type="submission" date="2019-01" db="EMBL/GenBank/DDBJ databases">
        <title>Genome sequence of Bacillus glycinifermentans SRCM103574.</title>
        <authorList>
            <person name="Kong H.-J."/>
            <person name="Jeong S.-Y."/>
            <person name="Jeong D.-Y."/>
        </authorList>
    </citation>
    <scope>NUCLEOTIDE SEQUENCE [LARGE SCALE GENOMIC DNA]</scope>
    <source>
        <strain evidence="2 3">SRCM103574</strain>
    </source>
</reference>
<dbReference type="Proteomes" id="UP000288675">
    <property type="component" value="Chromosome"/>
</dbReference>
<proteinExistence type="predicted"/>
<evidence type="ECO:0000313" key="2">
    <source>
        <dbReference type="EMBL" id="QAT65635.1"/>
    </source>
</evidence>
<gene>
    <name evidence="2" type="ORF">EQZ20_12485</name>
</gene>
<evidence type="ECO:0000256" key="1">
    <source>
        <dbReference type="SAM" id="SignalP"/>
    </source>
</evidence>
<dbReference type="Gene3D" id="2.60.120.380">
    <property type="match status" value="1"/>
</dbReference>
<sequence length="147" mass="16253">MKTRLVKILPIAAVLSGLLVTSQSASAITGLADNKESALEVLPGYHFQWKLQTASDEDWFLWQNNTEDKHDLSASLTSPSGKNFDLEAHHVTSQKTVVVQAEDHGSGKTDSLRVNAVQPGEKVYLRLKTHDGDYSTTSNYDFTYSIQ</sequence>
<dbReference type="AlphaFoldDB" id="A0AAJ3YYC9"/>
<dbReference type="GeneID" id="82853486"/>
<dbReference type="EMBL" id="CP035232">
    <property type="protein sequence ID" value="QAT65635.1"/>
    <property type="molecule type" value="Genomic_DNA"/>
</dbReference>
<feature type="signal peptide" evidence="1">
    <location>
        <begin position="1"/>
        <end position="27"/>
    </location>
</feature>
<feature type="chain" id="PRO_5042579885" evidence="1">
    <location>
        <begin position="28"/>
        <end position="147"/>
    </location>
</feature>
<organism evidence="2 3">
    <name type="scientific">Bacillus glycinifermentans</name>
    <dbReference type="NCBI Taxonomy" id="1664069"/>
    <lineage>
        <taxon>Bacteria</taxon>
        <taxon>Bacillati</taxon>
        <taxon>Bacillota</taxon>
        <taxon>Bacilli</taxon>
        <taxon>Bacillales</taxon>
        <taxon>Bacillaceae</taxon>
        <taxon>Bacillus</taxon>
    </lineage>
</organism>
<keyword evidence="1" id="KW-0732">Signal</keyword>
<dbReference type="KEGG" id="bgy:BGLY_2468"/>